<proteinExistence type="predicted"/>
<evidence type="ECO:0000256" key="1">
    <source>
        <dbReference type="SAM" id="MobiDB-lite"/>
    </source>
</evidence>
<sequence>MKRAHTPQPNRDRTPHQASTAPRPHTLGDELTTSILLQIKDAVPRIETELQHLRRLAEATRKDVNDLKTWRSLVLGGVAVLGLLFGLYRAMAGSVHVTYGHPSPTAALPSVVPSGAP</sequence>
<feature type="transmembrane region" description="Helical" evidence="2">
    <location>
        <begin position="70"/>
        <end position="88"/>
    </location>
</feature>
<accession>A0A0F3L0Z6</accession>
<name>A0A0F3L0Z6_9GAMM</name>
<keyword evidence="2" id="KW-0472">Membrane</keyword>
<comment type="caution">
    <text evidence="3">The sequence shown here is derived from an EMBL/GenBank/DDBJ whole genome shotgun (WGS) entry which is preliminary data.</text>
</comment>
<evidence type="ECO:0000313" key="4">
    <source>
        <dbReference type="Proteomes" id="UP000033651"/>
    </source>
</evidence>
<dbReference type="PATRIC" id="fig|345309.4.peg.1252"/>
<evidence type="ECO:0000256" key="2">
    <source>
        <dbReference type="SAM" id="Phobius"/>
    </source>
</evidence>
<dbReference type="EMBL" id="JZRB01000002">
    <property type="protein sequence ID" value="KJV37138.1"/>
    <property type="molecule type" value="Genomic_DNA"/>
</dbReference>
<feature type="region of interest" description="Disordered" evidence="1">
    <location>
        <begin position="1"/>
        <end position="29"/>
    </location>
</feature>
<protein>
    <submittedName>
        <fullName evidence="3">Uncharacterized protein</fullName>
    </submittedName>
</protein>
<keyword evidence="4" id="KW-1185">Reference proteome</keyword>
<reference evidence="3 4" key="1">
    <citation type="submission" date="2015-03" db="EMBL/GenBank/DDBJ databases">
        <title>Draft genome sequence of Luteibacter yeojuensis strain SU11.</title>
        <authorList>
            <person name="Sulaiman J."/>
            <person name="Priya K."/>
            <person name="Chan K.-G."/>
        </authorList>
    </citation>
    <scope>NUCLEOTIDE SEQUENCE [LARGE SCALE GENOMIC DNA]</scope>
    <source>
        <strain evidence="3 4">SU11</strain>
    </source>
</reference>
<organism evidence="3 4">
    <name type="scientific">Luteibacter yeojuensis</name>
    <dbReference type="NCBI Taxonomy" id="345309"/>
    <lineage>
        <taxon>Bacteria</taxon>
        <taxon>Pseudomonadati</taxon>
        <taxon>Pseudomonadota</taxon>
        <taxon>Gammaproteobacteria</taxon>
        <taxon>Lysobacterales</taxon>
        <taxon>Rhodanobacteraceae</taxon>
        <taxon>Luteibacter</taxon>
    </lineage>
</organism>
<keyword evidence="2" id="KW-0812">Transmembrane</keyword>
<evidence type="ECO:0000313" key="3">
    <source>
        <dbReference type="EMBL" id="KJV37138.1"/>
    </source>
</evidence>
<dbReference type="Proteomes" id="UP000033651">
    <property type="component" value="Unassembled WGS sequence"/>
</dbReference>
<gene>
    <name evidence="3" type="ORF">VI08_01000</name>
</gene>
<keyword evidence="2" id="KW-1133">Transmembrane helix</keyword>
<dbReference type="AlphaFoldDB" id="A0A0F3L0Z6"/>